<dbReference type="AlphaFoldDB" id="A0A450VVG5"/>
<evidence type="ECO:0000256" key="4">
    <source>
        <dbReference type="ARBA" id="ARBA00022759"/>
    </source>
</evidence>
<dbReference type="GO" id="GO:0016787">
    <property type="term" value="F:hydrolase activity"/>
    <property type="evidence" value="ECO:0007669"/>
    <property type="project" value="UniProtKB-KW"/>
</dbReference>
<keyword evidence="7" id="KW-0346">Stress response</keyword>
<keyword evidence="2" id="KW-1277">Toxin-antitoxin system</keyword>
<evidence type="ECO:0000256" key="1">
    <source>
        <dbReference type="ARBA" id="ARBA00006620"/>
    </source>
</evidence>
<dbReference type="EMBL" id="CAADFP010000026">
    <property type="protein sequence ID" value="VFK25863.1"/>
    <property type="molecule type" value="Genomic_DNA"/>
</dbReference>
<dbReference type="GO" id="GO:0004519">
    <property type="term" value="F:endonuclease activity"/>
    <property type="evidence" value="ECO:0007669"/>
    <property type="project" value="UniProtKB-KW"/>
</dbReference>
<proteinExistence type="inferred from homology"/>
<comment type="similarity">
    <text evidence="1">Belongs to the HicA mRNA interferase family.</text>
</comment>
<evidence type="ECO:0000256" key="6">
    <source>
        <dbReference type="ARBA" id="ARBA00022884"/>
    </source>
</evidence>
<reference evidence="8" key="1">
    <citation type="submission" date="2019-02" db="EMBL/GenBank/DDBJ databases">
        <authorList>
            <person name="Gruber-Vodicka R. H."/>
            <person name="Seah K. B. B."/>
        </authorList>
    </citation>
    <scope>NUCLEOTIDE SEQUENCE</scope>
    <source>
        <strain evidence="8">BECK_S312</strain>
        <strain evidence="9">BECK_S426</strain>
    </source>
</reference>
<dbReference type="InterPro" id="IPR012933">
    <property type="entry name" value="HicA_mRNA_interferase"/>
</dbReference>
<protein>
    <submittedName>
        <fullName evidence="8">HicA toxin of toxin-antitoxin</fullName>
    </submittedName>
</protein>
<dbReference type="EMBL" id="CAADFM010000020">
    <property type="protein sequence ID" value="VFK08755.1"/>
    <property type="molecule type" value="Genomic_DNA"/>
</dbReference>
<name>A0A450VVG5_9GAMM</name>
<evidence type="ECO:0000256" key="7">
    <source>
        <dbReference type="ARBA" id="ARBA00023016"/>
    </source>
</evidence>
<keyword evidence="5" id="KW-0378">Hydrolase</keyword>
<keyword evidence="4" id="KW-0255">Endonuclease</keyword>
<dbReference type="InterPro" id="IPR038570">
    <property type="entry name" value="HicA_sf"/>
</dbReference>
<evidence type="ECO:0000313" key="9">
    <source>
        <dbReference type="EMBL" id="VFK25863.1"/>
    </source>
</evidence>
<dbReference type="SUPFAM" id="SSF54786">
    <property type="entry name" value="YcfA/nrd intein domain"/>
    <property type="match status" value="1"/>
</dbReference>
<gene>
    <name evidence="8" type="ORF">BECKLPF1236A_GA0070988_1002016</name>
    <name evidence="9" type="ORF">BECKLPF1236C_GA0070990_1002616</name>
</gene>
<accession>A0A450VVG5</accession>
<dbReference type="Gene3D" id="3.30.920.30">
    <property type="entry name" value="Hypothetical protein"/>
    <property type="match status" value="1"/>
</dbReference>
<evidence type="ECO:0000313" key="8">
    <source>
        <dbReference type="EMBL" id="VFK08755.1"/>
    </source>
</evidence>
<keyword evidence="3" id="KW-0540">Nuclease</keyword>
<keyword evidence="6" id="KW-0694">RNA-binding</keyword>
<evidence type="ECO:0000256" key="5">
    <source>
        <dbReference type="ARBA" id="ARBA00022801"/>
    </source>
</evidence>
<evidence type="ECO:0000256" key="3">
    <source>
        <dbReference type="ARBA" id="ARBA00022722"/>
    </source>
</evidence>
<dbReference type="Pfam" id="PF07927">
    <property type="entry name" value="HicA_toxin"/>
    <property type="match status" value="1"/>
</dbReference>
<organism evidence="8">
    <name type="scientific">Candidatus Kentrum sp. LPFa</name>
    <dbReference type="NCBI Taxonomy" id="2126335"/>
    <lineage>
        <taxon>Bacteria</taxon>
        <taxon>Pseudomonadati</taxon>
        <taxon>Pseudomonadota</taxon>
        <taxon>Gammaproteobacteria</taxon>
        <taxon>Candidatus Kentrum</taxon>
    </lineage>
</organism>
<evidence type="ECO:0000256" key="2">
    <source>
        <dbReference type="ARBA" id="ARBA00022649"/>
    </source>
</evidence>
<sequence>MKRHRPLVCKEVKQALKTLGFQPRPRKGTSHEQWVKEEEGRLRKVTVDCPKSPFGQDLIDSMAKQAGISKKEFYKIIDA</sequence>
<dbReference type="GO" id="GO:0003729">
    <property type="term" value="F:mRNA binding"/>
    <property type="evidence" value="ECO:0007669"/>
    <property type="project" value="InterPro"/>
</dbReference>